<comment type="similarity">
    <text evidence="1">Belongs to the FAD-dependent oxidoreductase family.</text>
</comment>
<dbReference type="Pfam" id="PF07992">
    <property type="entry name" value="Pyr_redox_2"/>
    <property type="match status" value="1"/>
</dbReference>
<protein>
    <recommendedName>
        <fullName evidence="5">FAD/NAD(P)-binding domain-containing protein</fullName>
    </recommendedName>
</protein>
<dbReference type="EMBL" id="OX291497">
    <property type="protein sequence ID" value="CAI1978589.1"/>
    <property type="molecule type" value="Genomic_DNA"/>
</dbReference>
<reference evidence="6" key="1">
    <citation type="submission" date="2022-08" db="EMBL/GenBank/DDBJ databases">
        <authorList>
            <person name="Byrne P K."/>
        </authorList>
    </citation>
    <scope>NUCLEOTIDE SEQUENCE</scope>
    <source>
        <strain evidence="6">UCD650</strain>
    </source>
</reference>
<organism evidence="6 7">
    <name type="scientific">Saccharomyces eubayanus</name>
    <name type="common">Yeast</name>
    <dbReference type="NCBI Taxonomy" id="1080349"/>
    <lineage>
        <taxon>Eukaryota</taxon>
        <taxon>Fungi</taxon>
        <taxon>Dikarya</taxon>
        <taxon>Ascomycota</taxon>
        <taxon>Saccharomycotina</taxon>
        <taxon>Saccharomycetes</taxon>
        <taxon>Saccharomycetales</taxon>
        <taxon>Saccharomycetaceae</taxon>
        <taxon>Saccharomyces</taxon>
    </lineage>
</organism>
<gene>
    <name evidence="6" type="primary">U6500G00270</name>
    <name evidence="6" type="ORF">SEUBUCD650_0G00270</name>
</gene>
<dbReference type="InterPro" id="IPR023753">
    <property type="entry name" value="FAD/NAD-binding_dom"/>
</dbReference>
<dbReference type="PANTHER" id="PTHR43735:SF3">
    <property type="entry name" value="FERROPTOSIS SUPPRESSOR PROTEIN 1"/>
    <property type="match status" value="1"/>
</dbReference>
<dbReference type="PANTHER" id="PTHR43735">
    <property type="entry name" value="APOPTOSIS-INDUCING FACTOR 1"/>
    <property type="match status" value="1"/>
</dbReference>
<evidence type="ECO:0000256" key="4">
    <source>
        <dbReference type="ARBA" id="ARBA00023002"/>
    </source>
</evidence>
<dbReference type="SUPFAM" id="SSF51905">
    <property type="entry name" value="FAD/NAD(P)-binding domain"/>
    <property type="match status" value="2"/>
</dbReference>
<evidence type="ECO:0000313" key="6">
    <source>
        <dbReference type="EMBL" id="CAI1978589.1"/>
    </source>
</evidence>
<dbReference type="Proteomes" id="UP001152964">
    <property type="component" value="Chromosome 7"/>
</dbReference>
<accession>A0ABN8VPV3</accession>
<keyword evidence="3" id="KW-0274">FAD</keyword>
<evidence type="ECO:0000259" key="5">
    <source>
        <dbReference type="Pfam" id="PF07992"/>
    </source>
</evidence>
<dbReference type="InterPro" id="IPR036188">
    <property type="entry name" value="FAD/NAD-bd_sf"/>
</dbReference>
<feature type="domain" description="FAD/NAD(P)-binding" evidence="5">
    <location>
        <begin position="7"/>
        <end position="286"/>
    </location>
</feature>
<keyword evidence="7" id="KW-1185">Reference proteome</keyword>
<name>A0ABN8VPV3_SACEU</name>
<proteinExistence type="inferred from homology"/>
<evidence type="ECO:0000256" key="1">
    <source>
        <dbReference type="ARBA" id="ARBA00006442"/>
    </source>
</evidence>
<keyword evidence="4" id="KW-0560">Oxidoreductase</keyword>
<dbReference type="Gene3D" id="3.50.50.100">
    <property type="match status" value="1"/>
</dbReference>
<evidence type="ECO:0000313" key="7">
    <source>
        <dbReference type="Proteomes" id="UP001152964"/>
    </source>
</evidence>
<evidence type="ECO:0000256" key="3">
    <source>
        <dbReference type="ARBA" id="ARBA00022827"/>
    </source>
</evidence>
<evidence type="ECO:0000256" key="2">
    <source>
        <dbReference type="ARBA" id="ARBA00022630"/>
    </source>
</evidence>
<keyword evidence="2" id="KW-0285">Flavoprotein</keyword>
<dbReference type="PRINTS" id="PR00368">
    <property type="entry name" value="FADPNR"/>
</dbReference>
<sequence length="379" mass="41484">MTIDTKTIIVVGAGVFGVSAANHLFRELGATTYKIKLITASEYVYFLPSAVRLMISKDYSSSILPLKKVLDDGVQVVKGKVASFNPKDLVLESGEVAKFDVLILATGSKWPDPISSTCEFGDNYKMHFEKEASRIADANHILFIGGGFVNCEIVGELIFKYEDEIRIGKKSISIIHNSDKLLPNSGLYGDTLREKVTNHLADHGIKLYLNTVGTLSSTTPNRIIFGESALEHVDADLVYKGVGISPNVPLNSISNLCDNKGFIRIEKNFQVKAIEEGNVFAIGDVTNFRYHGLFKRDNWIDVLTRNVMGFLNESSKANLINASSYESGHVPSGVSLGPNVGFGQLPVPLLGTFNLPSFLVARAKSKNLLSDKMESLFKN</sequence>